<comment type="caution">
    <text evidence="1">The sequence shown here is derived from an EMBL/GenBank/DDBJ whole genome shotgun (WGS) entry which is preliminary data.</text>
</comment>
<evidence type="ECO:0000313" key="1">
    <source>
        <dbReference type="EMBL" id="MEM5553257.1"/>
    </source>
</evidence>
<evidence type="ECO:0000313" key="2">
    <source>
        <dbReference type="Proteomes" id="UP001388366"/>
    </source>
</evidence>
<keyword evidence="2" id="KW-1185">Reference proteome</keyword>
<dbReference type="RefSeq" id="WP_170174333.1">
    <property type="nucleotide sequence ID" value="NZ_JBBMQU010000079.1"/>
</dbReference>
<reference evidence="1 2" key="1">
    <citation type="submission" date="2024-03" db="EMBL/GenBank/DDBJ databases">
        <title>Community enrichment and isolation of bacterial strains for fucoidan degradation.</title>
        <authorList>
            <person name="Sichert A."/>
        </authorList>
    </citation>
    <scope>NUCLEOTIDE SEQUENCE [LARGE SCALE GENOMIC DNA]</scope>
    <source>
        <strain evidence="1 2">AS81</strain>
    </source>
</reference>
<organism evidence="1 2">
    <name type="scientific">Pseudoalteromonas neustonica</name>
    <dbReference type="NCBI Taxonomy" id="1840331"/>
    <lineage>
        <taxon>Bacteria</taxon>
        <taxon>Pseudomonadati</taxon>
        <taxon>Pseudomonadota</taxon>
        <taxon>Gammaproteobacteria</taxon>
        <taxon>Alteromonadales</taxon>
        <taxon>Pseudoalteromonadaceae</taxon>
        <taxon>Pseudoalteromonas</taxon>
    </lineage>
</organism>
<dbReference type="Gene3D" id="3.40.50.300">
    <property type="entry name" value="P-loop containing nucleotide triphosphate hydrolases"/>
    <property type="match status" value="1"/>
</dbReference>
<gene>
    <name evidence="1" type="ORF">WNY63_21355</name>
</gene>
<accession>A0ABU9U8V9</accession>
<dbReference type="InterPro" id="IPR027417">
    <property type="entry name" value="P-loop_NTPase"/>
</dbReference>
<proteinExistence type="predicted"/>
<name>A0ABU9U8V9_9GAMM</name>
<sequence>MTCLFSESDRRALALCIYLAKINKLSNEDKAKAILVMDDPVTSFDNERISSILNKLYEISPTIKQLFITTNYRGMAVTAIKKFANTSALKIVKVANGSDFAATTEAEMTATEHDDAYNEITAFINHETQDNKIMKLRPFLGIELRHRYKEQIRANGATSKTDFSICIDTLKNNGIITEKVANEVHSFRTTLNPPMHELMEMNIEDVRNTATNMMDLIYNRM</sequence>
<protein>
    <recommendedName>
        <fullName evidence="3">Protein CR006 P-loop domain-containing protein</fullName>
    </recommendedName>
</protein>
<evidence type="ECO:0008006" key="3">
    <source>
        <dbReference type="Google" id="ProtNLM"/>
    </source>
</evidence>
<dbReference type="Proteomes" id="UP001388366">
    <property type="component" value="Unassembled WGS sequence"/>
</dbReference>
<dbReference type="EMBL" id="JBBMQU010000079">
    <property type="protein sequence ID" value="MEM5553257.1"/>
    <property type="molecule type" value="Genomic_DNA"/>
</dbReference>